<dbReference type="Gene3D" id="1.10.630.10">
    <property type="entry name" value="Cytochrome P450"/>
    <property type="match status" value="1"/>
</dbReference>
<sequence length="542" mass="61638">MSILDIVLGTASSHGYLAVCVALLVYWSQLAVRRLFLSPIAHIPGPKLAAMTQLYESYYDIWLGGQYTLRILEMHKQYGPIVRISPWEVHVGDADFFNELYAGSGRRRERWSFFTKQFGADQSTLSTIDHDHHRLRRSALNPFFSNQGVKSLQPVIEERADTLLERLQAYGQTSSKPLNIMYPFSAFTNDVICEYSFARSEHLIEDAQFGKQSTECLLMGTHMGPIIKHVGSIGHMLVNSLPDWFSARYVPGWSGFLKLKKDIRDQINEIKATEHTEKWQLDVDHPTIFHEMLSSKVLPPEEKTVTRLAHDGQILVQAGTLTTSWTIAVATFHLLNRPESLTQLRDELFERIPDPNEVVPLARLEQFPYLRAVIKEALRLAFGTSSRLSRVAPDETMQLFDKEKNKTWKIPPGTVVSMTSYKTQTDPTIYYDPFGWHPERWIEDGGRQEKDLPVFNAGSRVCLGIYLAEAELYLMIAKLFRRWGGGGAVGGHAKEDKRVGDMGKMKLFDTSTKDCEMAADYFIPIPYKGSRGLRVVFEPAKN</sequence>
<dbReference type="GO" id="GO:0005506">
    <property type="term" value="F:iron ion binding"/>
    <property type="evidence" value="ECO:0007669"/>
    <property type="project" value="InterPro"/>
</dbReference>
<organism evidence="11 12">
    <name type="scientific">Zalerion maritima</name>
    <dbReference type="NCBI Taxonomy" id="339359"/>
    <lineage>
        <taxon>Eukaryota</taxon>
        <taxon>Fungi</taxon>
        <taxon>Dikarya</taxon>
        <taxon>Ascomycota</taxon>
        <taxon>Pezizomycotina</taxon>
        <taxon>Sordariomycetes</taxon>
        <taxon>Lulworthiomycetidae</taxon>
        <taxon>Lulworthiales</taxon>
        <taxon>Lulworthiaceae</taxon>
        <taxon>Zalerion</taxon>
    </lineage>
</organism>
<keyword evidence="5 9" id="KW-0560">Oxidoreductase</keyword>
<evidence type="ECO:0000256" key="10">
    <source>
        <dbReference type="SAM" id="Phobius"/>
    </source>
</evidence>
<gene>
    <name evidence="11" type="ORF">MKZ38_009440</name>
</gene>
<evidence type="ECO:0000256" key="4">
    <source>
        <dbReference type="ARBA" id="ARBA00022723"/>
    </source>
</evidence>
<dbReference type="InterPro" id="IPR001128">
    <property type="entry name" value="Cyt_P450"/>
</dbReference>
<keyword evidence="10" id="KW-0472">Membrane</keyword>
<keyword evidence="4 8" id="KW-0479">Metal-binding</keyword>
<dbReference type="PRINTS" id="PR00385">
    <property type="entry name" value="P450"/>
</dbReference>
<dbReference type="SUPFAM" id="SSF48264">
    <property type="entry name" value="Cytochrome P450"/>
    <property type="match status" value="1"/>
</dbReference>
<keyword evidence="10" id="KW-0812">Transmembrane</keyword>
<dbReference type="PROSITE" id="PS00086">
    <property type="entry name" value="CYTOCHROME_P450"/>
    <property type="match status" value="1"/>
</dbReference>
<keyword evidence="12" id="KW-1185">Reference proteome</keyword>
<comment type="caution">
    <text evidence="11">The sequence shown here is derived from an EMBL/GenBank/DDBJ whole genome shotgun (WGS) entry which is preliminary data.</text>
</comment>
<reference evidence="11" key="1">
    <citation type="submission" date="2022-07" db="EMBL/GenBank/DDBJ databases">
        <title>Draft genome sequence of Zalerion maritima ATCC 34329, a (micro)plastics degrading marine fungus.</title>
        <authorList>
            <person name="Paco A."/>
            <person name="Goncalves M.F.M."/>
            <person name="Rocha-Santos T.A.P."/>
            <person name="Alves A."/>
        </authorList>
    </citation>
    <scope>NUCLEOTIDE SEQUENCE</scope>
    <source>
        <strain evidence="11">ATCC 34329</strain>
    </source>
</reference>
<evidence type="ECO:0000313" key="11">
    <source>
        <dbReference type="EMBL" id="KAJ2903702.1"/>
    </source>
</evidence>
<dbReference type="GO" id="GO:0020037">
    <property type="term" value="F:heme binding"/>
    <property type="evidence" value="ECO:0007669"/>
    <property type="project" value="InterPro"/>
</dbReference>
<evidence type="ECO:0000256" key="9">
    <source>
        <dbReference type="RuleBase" id="RU000461"/>
    </source>
</evidence>
<dbReference type="AlphaFoldDB" id="A0AAD5RTE1"/>
<feature type="binding site" description="axial binding residue" evidence="8">
    <location>
        <position position="462"/>
    </location>
    <ligand>
        <name>heme</name>
        <dbReference type="ChEBI" id="CHEBI:30413"/>
    </ligand>
    <ligandPart>
        <name>Fe</name>
        <dbReference type="ChEBI" id="CHEBI:18248"/>
    </ligandPart>
</feature>
<dbReference type="PANTHER" id="PTHR24305:SF157">
    <property type="entry name" value="N-ACETYLTRYPTOPHAN 6-HYDROXYLASE IVOC-RELATED"/>
    <property type="match status" value="1"/>
</dbReference>
<dbReference type="InterPro" id="IPR002401">
    <property type="entry name" value="Cyt_P450_E_grp-I"/>
</dbReference>
<proteinExistence type="inferred from homology"/>
<keyword evidence="6 8" id="KW-0408">Iron</keyword>
<protein>
    <submittedName>
        <fullName evidence="11">Cytochrome p450</fullName>
    </submittedName>
</protein>
<evidence type="ECO:0000256" key="5">
    <source>
        <dbReference type="ARBA" id="ARBA00023002"/>
    </source>
</evidence>
<dbReference type="Pfam" id="PF00067">
    <property type="entry name" value="p450"/>
    <property type="match status" value="1"/>
</dbReference>
<comment type="similarity">
    <text evidence="2 9">Belongs to the cytochrome P450 family.</text>
</comment>
<dbReference type="Proteomes" id="UP001201980">
    <property type="component" value="Unassembled WGS sequence"/>
</dbReference>
<evidence type="ECO:0000256" key="1">
    <source>
        <dbReference type="ARBA" id="ARBA00001971"/>
    </source>
</evidence>
<evidence type="ECO:0000256" key="2">
    <source>
        <dbReference type="ARBA" id="ARBA00010617"/>
    </source>
</evidence>
<dbReference type="GO" id="GO:0016705">
    <property type="term" value="F:oxidoreductase activity, acting on paired donors, with incorporation or reduction of molecular oxygen"/>
    <property type="evidence" value="ECO:0007669"/>
    <property type="project" value="InterPro"/>
</dbReference>
<evidence type="ECO:0000256" key="7">
    <source>
        <dbReference type="ARBA" id="ARBA00023033"/>
    </source>
</evidence>
<evidence type="ECO:0000313" key="12">
    <source>
        <dbReference type="Proteomes" id="UP001201980"/>
    </source>
</evidence>
<evidence type="ECO:0000256" key="6">
    <source>
        <dbReference type="ARBA" id="ARBA00023004"/>
    </source>
</evidence>
<dbReference type="InterPro" id="IPR036396">
    <property type="entry name" value="Cyt_P450_sf"/>
</dbReference>
<dbReference type="PRINTS" id="PR00463">
    <property type="entry name" value="EP450I"/>
</dbReference>
<dbReference type="GO" id="GO:0004497">
    <property type="term" value="F:monooxygenase activity"/>
    <property type="evidence" value="ECO:0007669"/>
    <property type="project" value="UniProtKB-KW"/>
</dbReference>
<accession>A0AAD5RTE1</accession>
<keyword evidence="10" id="KW-1133">Transmembrane helix</keyword>
<dbReference type="EMBL" id="JAKWBI020000073">
    <property type="protein sequence ID" value="KAJ2903702.1"/>
    <property type="molecule type" value="Genomic_DNA"/>
</dbReference>
<feature type="transmembrane region" description="Helical" evidence="10">
    <location>
        <begin position="6"/>
        <end position="27"/>
    </location>
</feature>
<evidence type="ECO:0000256" key="3">
    <source>
        <dbReference type="ARBA" id="ARBA00022617"/>
    </source>
</evidence>
<dbReference type="InterPro" id="IPR017972">
    <property type="entry name" value="Cyt_P450_CS"/>
</dbReference>
<keyword evidence="3 8" id="KW-0349">Heme</keyword>
<dbReference type="InterPro" id="IPR050121">
    <property type="entry name" value="Cytochrome_P450_monoxygenase"/>
</dbReference>
<dbReference type="PANTHER" id="PTHR24305">
    <property type="entry name" value="CYTOCHROME P450"/>
    <property type="match status" value="1"/>
</dbReference>
<comment type="cofactor">
    <cofactor evidence="1 8">
        <name>heme</name>
        <dbReference type="ChEBI" id="CHEBI:30413"/>
    </cofactor>
</comment>
<dbReference type="CDD" id="cd11062">
    <property type="entry name" value="CYP58-like"/>
    <property type="match status" value="1"/>
</dbReference>
<evidence type="ECO:0000256" key="8">
    <source>
        <dbReference type="PIRSR" id="PIRSR602401-1"/>
    </source>
</evidence>
<keyword evidence="7 9" id="KW-0503">Monooxygenase</keyword>
<name>A0AAD5RTE1_9PEZI</name>